<evidence type="ECO:0000313" key="2">
    <source>
        <dbReference type="EMBL" id="MDQ0999010.1"/>
    </source>
</evidence>
<dbReference type="Proteomes" id="UP001237780">
    <property type="component" value="Unassembled WGS sequence"/>
</dbReference>
<keyword evidence="3" id="KW-1185">Reference proteome</keyword>
<accession>A0ABU0SGH9</accession>
<evidence type="ECO:0000256" key="1">
    <source>
        <dbReference type="SAM" id="Phobius"/>
    </source>
</evidence>
<keyword evidence="1" id="KW-0812">Transmembrane</keyword>
<name>A0ABU0SGH9_9HYPH</name>
<proteinExistence type="predicted"/>
<comment type="caution">
    <text evidence="2">The sequence shown here is derived from an EMBL/GenBank/DDBJ whole genome shotgun (WGS) entry which is preliminary data.</text>
</comment>
<reference evidence="2 3" key="1">
    <citation type="submission" date="2023-07" db="EMBL/GenBank/DDBJ databases">
        <title>Comparative genomics of wheat-associated soil bacteria to identify genetic determinants of phenazine resistance.</title>
        <authorList>
            <person name="Mouncey N."/>
        </authorList>
    </citation>
    <scope>NUCLEOTIDE SEQUENCE [LARGE SCALE GENOMIC DNA]</scope>
    <source>
        <strain evidence="2 3">W4I11</strain>
    </source>
</reference>
<keyword evidence="1" id="KW-0472">Membrane</keyword>
<organism evidence="2 3">
    <name type="scientific">Phyllobacterium ifriqiyense</name>
    <dbReference type="NCBI Taxonomy" id="314238"/>
    <lineage>
        <taxon>Bacteria</taxon>
        <taxon>Pseudomonadati</taxon>
        <taxon>Pseudomonadota</taxon>
        <taxon>Alphaproteobacteria</taxon>
        <taxon>Hyphomicrobiales</taxon>
        <taxon>Phyllobacteriaceae</taxon>
        <taxon>Phyllobacterium</taxon>
    </lineage>
</organism>
<sequence>MCRRKPSGHIMQATTEKIEAISASFLLRKVFYGVVALGFLSLCLALAGFFLGHIISLGGHTEDRSAQQIVIGNDVLEIPANMIRFDRQRRDGIAERVDLYLHWPEMQGYAVEFKNDFNGAGPDKKLIFLTFEARQGSQDMPGRYGPVYLPLTEGPGAAGPAGLTLQRFRGDSGFINEELLVAPDHGAKPSFVARCLDEPSSRDNLASCQSDIFVGGDLQLTYRFPREMLEDWPLLDKKIAEFARGHIKSVE</sequence>
<feature type="transmembrane region" description="Helical" evidence="1">
    <location>
        <begin position="30"/>
        <end position="55"/>
    </location>
</feature>
<keyword evidence="1" id="KW-1133">Transmembrane helix</keyword>
<evidence type="ECO:0000313" key="3">
    <source>
        <dbReference type="Proteomes" id="UP001237780"/>
    </source>
</evidence>
<protein>
    <submittedName>
        <fullName evidence="2">Uncharacterized protein</fullName>
    </submittedName>
</protein>
<gene>
    <name evidence="2" type="ORF">QFZ34_004192</name>
</gene>
<dbReference type="EMBL" id="JAUSZT010000003">
    <property type="protein sequence ID" value="MDQ0999010.1"/>
    <property type="molecule type" value="Genomic_DNA"/>
</dbReference>